<dbReference type="Pfam" id="PF07942">
    <property type="entry name" value="CARME"/>
    <property type="match status" value="1"/>
</dbReference>
<dbReference type="AlphaFoldDB" id="E4Y985"/>
<dbReference type="GO" id="GO:0032259">
    <property type="term" value="P:methylation"/>
    <property type="evidence" value="ECO:0007669"/>
    <property type="project" value="UniProtKB-KW"/>
</dbReference>
<dbReference type="Proteomes" id="UP000011014">
    <property type="component" value="Unassembled WGS sequence"/>
</dbReference>
<comment type="similarity">
    <text evidence="1">Belongs to the carnosine N-methyltransferase family.</text>
</comment>
<dbReference type="InterPro" id="IPR012901">
    <property type="entry name" value="CARME"/>
</dbReference>
<dbReference type="PANTHER" id="PTHR12303">
    <property type="entry name" value="CARNOSINE N-METHYLTRANSFERASE"/>
    <property type="match status" value="1"/>
</dbReference>
<protein>
    <recommendedName>
        <fullName evidence="2">carnosine N-methyltransferase</fullName>
        <ecNumber evidence="2">2.1.1.22</ecNumber>
    </recommendedName>
</protein>
<evidence type="ECO:0000256" key="2">
    <source>
        <dbReference type="ARBA" id="ARBA00012003"/>
    </source>
</evidence>
<dbReference type="SMART" id="SM01296">
    <property type="entry name" value="N2227"/>
    <property type="match status" value="1"/>
</dbReference>
<proteinExistence type="inferred from homology"/>
<accession>E4Y985</accession>
<keyword evidence="3" id="KW-0489">Methyltransferase</keyword>
<evidence type="ECO:0000313" key="6">
    <source>
        <dbReference type="EMBL" id="CBY32122.1"/>
    </source>
</evidence>
<organism evidence="6">
    <name type="scientific">Oikopleura dioica</name>
    <name type="common">Tunicate</name>
    <dbReference type="NCBI Taxonomy" id="34765"/>
    <lineage>
        <taxon>Eukaryota</taxon>
        <taxon>Metazoa</taxon>
        <taxon>Chordata</taxon>
        <taxon>Tunicata</taxon>
        <taxon>Appendicularia</taxon>
        <taxon>Copelata</taxon>
        <taxon>Oikopleuridae</taxon>
        <taxon>Oikopleura</taxon>
    </lineage>
</organism>
<gene>
    <name evidence="6" type="ORF">GSOID_T00029421001</name>
</gene>
<evidence type="ECO:0000256" key="4">
    <source>
        <dbReference type="ARBA" id="ARBA00022679"/>
    </source>
</evidence>
<dbReference type="PANTHER" id="PTHR12303:SF6">
    <property type="entry name" value="CARNOSINE N-METHYLTRANSFERASE"/>
    <property type="match status" value="1"/>
</dbReference>
<evidence type="ECO:0000256" key="1">
    <source>
        <dbReference type="ARBA" id="ARBA00010086"/>
    </source>
</evidence>
<reference evidence="6" key="1">
    <citation type="journal article" date="2010" name="Science">
        <title>Plasticity of animal genome architecture unmasked by rapid evolution of a pelagic tunicate.</title>
        <authorList>
            <person name="Denoeud F."/>
            <person name="Henriet S."/>
            <person name="Mungpakdee S."/>
            <person name="Aury J.M."/>
            <person name="Da Silva C."/>
            <person name="Brinkmann H."/>
            <person name="Mikhaleva J."/>
            <person name="Olsen L.C."/>
            <person name="Jubin C."/>
            <person name="Canestro C."/>
            <person name="Bouquet J.M."/>
            <person name="Danks G."/>
            <person name="Poulain J."/>
            <person name="Campsteijn C."/>
            <person name="Adamski M."/>
            <person name="Cross I."/>
            <person name="Yadetie F."/>
            <person name="Muffato M."/>
            <person name="Louis A."/>
            <person name="Butcher S."/>
            <person name="Tsagkogeorga G."/>
            <person name="Konrad A."/>
            <person name="Singh S."/>
            <person name="Jensen M.F."/>
            <person name="Cong E.H."/>
            <person name="Eikeseth-Otteraa H."/>
            <person name="Noel B."/>
            <person name="Anthouard V."/>
            <person name="Porcel B.M."/>
            <person name="Kachouri-Lafond R."/>
            <person name="Nishino A."/>
            <person name="Ugolini M."/>
            <person name="Chourrout P."/>
            <person name="Nishida H."/>
            <person name="Aasland R."/>
            <person name="Huzurbazar S."/>
            <person name="Westhof E."/>
            <person name="Delsuc F."/>
            <person name="Lehrach H."/>
            <person name="Reinhardt R."/>
            <person name="Weissenbach J."/>
            <person name="Roy S.W."/>
            <person name="Artiguenave F."/>
            <person name="Postlethwait J.H."/>
            <person name="Manak J.R."/>
            <person name="Thompson E.M."/>
            <person name="Jaillon O."/>
            <person name="Du Pasquier L."/>
            <person name="Boudinot P."/>
            <person name="Liberles D.A."/>
            <person name="Volff J.N."/>
            <person name="Philippe H."/>
            <person name="Lenhard B."/>
            <person name="Roest Crollius H."/>
            <person name="Wincker P."/>
            <person name="Chourrout D."/>
        </authorList>
    </citation>
    <scope>NUCLEOTIDE SEQUENCE [LARGE SCALE GENOMIC DNA]</scope>
</reference>
<keyword evidence="4" id="KW-0808">Transferase</keyword>
<dbReference type="InterPro" id="IPR029063">
    <property type="entry name" value="SAM-dependent_MTases_sf"/>
</dbReference>
<name>E4Y985_OIKDI</name>
<evidence type="ECO:0000256" key="3">
    <source>
        <dbReference type="ARBA" id="ARBA00022603"/>
    </source>
</evidence>
<evidence type="ECO:0000256" key="5">
    <source>
        <dbReference type="ARBA" id="ARBA00022691"/>
    </source>
</evidence>
<sequence>METHTIEEKERFVFEQVVLNMANYKRTMNAKIEHNIANFNKLSDSHKKLLPAREKYFEDQKLAIVSRILDLKLLVLRSKFFKTRQHERVVTTLKQIMRDWSELGEKERSTSYGPILDILNSEFPVENTDRTDIHVLTPGCGLARLAWEIFSHGFQSEGCEFSWYMILTSRFILNNSAGDAAQSDLANYRIHPFLHETSNLLSWQDALKEVRFPDINPAETPEEGGKMSFGAGEFLDLYFEEKWNAVATCFFIDTAHNVIEYVEKIFRILKPGGLWINNGPLMYHFANTSEMSLELSWNELRSVILLTGFELELEDSEKCSYVENPASLLTQEFKTILFTARKPLSTAT</sequence>
<keyword evidence="5" id="KW-0949">S-adenosyl-L-methionine</keyword>
<dbReference type="EC" id="2.1.1.22" evidence="2"/>
<dbReference type="Gene3D" id="3.40.50.150">
    <property type="entry name" value="Vaccinia Virus protein VP39"/>
    <property type="match status" value="1"/>
</dbReference>
<dbReference type="GO" id="GO:0030735">
    <property type="term" value="F:carnosine N-methyltransferase activity"/>
    <property type="evidence" value="ECO:0007669"/>
    <property type="project" value="UniProtKB-EC"/>
</dbReference>
<dbReference type="SUPFAM" id="SSF53335">
    <property type="entry name" value="S-adenosyl-L-methionine-dependent methyltransferases"/>
    <property type="match status" value="1"/>
</dbReference>
<dbReference type="EMBL" id="FN654334">
    <property type="protein sequence ID" value="CBY32122.1"/>
    <property type="molecule type" value="Genomic_DNA"/>
</dbReference>